<dbReference type="EMBL" id="BAAAUX010000016">
    <property type="protein sequence ID" value="GAA2801868.1"/>
    <property type="molecule type" value="Genomic_DNA"/>
</dbReference>
<dbReference type="Pfam" id="PF03466">
    <property type="entry name" value="LysR_substrate"/>
    <property type="match status" value="1"/>
</dbReference>
<dbReference type="InterPro" id="IPR036390">
    <property type="entry name" value="WH_DNA-bd_sf"/>
</dbReference>
<dbReference type="Gene3D" id="1.10.10.10">
    <property type="entry name" value="Winged helix-like DNA-binding domain superfamily/Winged helix DNA-binding domain"/>
    <property type="match status" value="1"/>
</dbReference>
<keyword evidence="2" id="KW-0805">Transcription regulation</keyword>
<dbReference type="CDD" id="cd08414">
    <property type="entry name" value="PBP2_LTTR_aromatics_like"/>
    <property type="match status" value="1"/>
</dbReference>
<keyword evidence="3" id="KW-0238">DNA-binding</keyword>
<dbReference type="Pfam" id="PF00126">
    <property type="entry name" value="HTH_1"/>
    <property type="match status" value="1"/>
</dbReference>
<dbReference type="Gene3D" id="3.40.190.10">
    <property type="entry name" value="Periplasmic binding protein-like II"/>
    <property type="match status" value="2"/>
</dbReference>
<evidence type="ECO:0000256" key="2">
    <source>
        <dbReference type="ARBA" id="ARBA00023015"/>
    </source>
</evidence>
<dbReference type="SUPFAM" id="SSF46785">
    <property type="entry name" value="Winged helix' DNA-binding domain"/>
    <property type="match status" value="1"/>
</dbReference>
<keyword evidence="4" id="KW-0804">Transcription</keyword>
<name>A0ABN3VHM4_9PSEU</name>
<dbReference type="SUPFAM" id="SSF53850">
    <property type="entry name" value="Periplasmic binding protein-like II"/>
    <property type="match status" value="1"/>
</dbReference>
<accession>A0ABN3VHM4</accession>
<dbReference type="PANTHER" id="PTHR30346">
    <property type="entry name" value="TRANSCRIPTIONAL DUAL REGULATOR HCAR-RELATED"/>
    <property type="match status" value="1"/>
</dbReference>
<dbReference type="PRINTS" id="PR00039">
    <property type="entry name" value="HTHLYSR"/>
</dbReference>
<dbReference type="InterPro" id="IPR000847">
    <property type="entry name" value="LysR_HTH_N"/>
</dbReference>
<evidence type="ECO:0000313" key="6">
    <source>
        <dbReference type="EMBL" id="GAA2801868.1"/>
    </source>
</evidence>
<gene>
    <name evidence="6" type="ORF">GCM10010470_41140</name>
</gene>
<feature type="domain" description="HTH lysR-type" evidence="5">
    <location>
        <begin position="4"/>
        <end position="61"/>
    </location>
</feature>
<organism evidence="6 7">
    <name type="scientific">Saccharopolyspora taberi</name>
    <dbReference type="NCBI Taxonomy" id="60895"/>
    <lineage>
        <taxon>Bacteria</taxon>
        <taxon>Bacillati</taxon>
        <taxon>Actinomycetota</taxon>
        <taxon>Actinomycetes</taxon>
        <taxon>Pseudonocardiales</taxon>
        <taxon>Pseudonocardiaceae</taxon>
        <taxon>Saccharopolyspora</taxon>
    </lineage>
</organism>
<evidence type="ECO:0000256" key="1">
    <source>
        <dbReference type="ARBA" id="ARBA00009437"/>
    </source>
</evidence>
<dbReference type="PANTHER" id="PTHR30346:SF0">
    <property type="entry name" value="HCA OPERON TRANSCRIPTIONAL ACTIVATOR HCAR"/>
    <property type="match status" value="1"/>
</dbReference>
<dbReference type="InterPro" id="IPR036388">
    <property type="entry name" value="WH-like_DNA-bd_sf"/>
</dbReference>
<sequence>MDRLEIRELECFLALAEELHFGRAAERLHVSQGRVSQLLRALERRIGATLVERTSRRVRLTPLGQRFVTGLRPAYDVLAGTVEDARSAARGVEGTLRIGFQGSVHDEITSAIALFQQRHPGCTTEVIEIPLADPFSALRGHEVDLAMLVHPVAEPDLVAGPVFSRSQQTLAVPAGHPLAGRGALSAEDLAECTLIGLAGPAPEYWRRATAPETTPGGLDVARGPRVCTLQEGLTLVAAGRGAMLLCQPTSAYHHRSTIRYVPVTGLPDSVLGPVWHRGHETARVRAFAQALAETAP</sequence>
<dbReference type="PROSITE" id="PS50931">
    <property type="entry name" value="HTH_LYSR"/>
    <property type="match status" value="1"/>
</dbReference>
<evidence type="ECO:0000259" key="5">
    <source>
        <dbReference type="PROSITE" id="PS50931"/>
    </source>
</evidence>
<protein>
    <submittedName>
        <fullName evidence="6">LysR family transcriptional regulator</fullName>
    </submittedName>
</protein>
<comment type="caution">
    <text evidence="6">The sequence shown here is derived from an EMBL/GenBank/DDBJ whole genome shotgun (WGS) entry which is preliminary data.</text>
</comment>
<evidence type="ECO:0000256" key="4">
    <source>
        <dbReference type="ARBA" id="ARBA00023163"/>
    </source>
</evidence>
<reference evidence="6 7" key="1">
    <citation type="journal article" date="2019" name="Int. J. Syst. Evol. Microbiol.">
        <title>The Global Catalogue of Microorganisms (GCM) 10K type strain sequencing project: providing services to taxonomists for standard genome sequencing and annotation.</title>
        <authorList>
            <consortium name="The Broad Institute Genomics Platform"/>
            <consortium name="The Broad Institute Genome Sequencing Center for Infectious Disease"/>
            <person name="Wu L."/>
            <person name="Ma J."/>
        </authorList>
    </citation>
    <scope>NUCLEOTIDE SEQUENCE [LARGE SCALE GENOMIC DNA]</scope>
    <source>
        <strain evidence="6 7">JCM 9383</strain>
    </source>
</reference>
<evidence type="ECO:0000313" key="7">
    <source>
        <dbReference type="Proteomes" id="UP001500979"/>
    </source>
</evidence>
<proteinExistence type="inferred from homology"/>
<keyword evidence="7" id="KW-1185">Reference proteome</keyword>
<dbReference type="Proteomes" id="UP001500979">
    <property type="component" value="Unassembled WGS sequence"/>
</dbReference>
<evidence type="ECO:0000256" key="3">
    <source>
        <dbReference type="ARBA" id="ARBA00023125"/>
    </source>
</evidence>
<dbReference type="InterPro" id="IPR005119">
    <property type="entry name" value="LysR_subst-bd"/>
</dbReference>
<comment type="similarity">
    <text evidence="1">Belongs to the LysR transcriptional regulatory family.</text>
</comment>